<dbReference type="GO" id="GO:0009066">
    <property type="term" value="P:aspartate family amino acid metabolic process"/>
    <property type="evidence" value="ECO:0007669"/>
    <property type="project" value="UniProtKB-ARBA"/>
</dbReference>
<accession>A0A4T0FH25</accession>
<dbReference type="SMART" id="SM00870">
    <property type="entry name" value="Asparaginase"/>
    <property type="match status" value="1"/>
</dbReference>
<dbReference type="Proteomes" id="UP000310189">
    <property type="component" value="Unassembled WGS sequence"/>
</dbReference>
<dbReference type="InterPro" id="IPR037152">
    <property type="entry name" value="L-asparaginase_N_sf"/>
</dbReference>
<dbReference type="AlphaFoldDB" id="A0A4T0FH25"/>
<evidence type="ECO:0000259" key="5">
    <source>
        <dbReference type="Pfam" id="PF17763"/>
    </source>
</evidence>
<proteinExistence type="predicted"/>
<keyword evidence="2" id="KW-0378">Hydrolase</keyword>
<dbReference type="InterPro" id="IPR006033">
    <property type="entry name" value="AsnA_fam"/>
</dbReference>
<dbReference type="Pfam" id="PF00710">
    <property type="entry name" value="Asparaginase"/>
    <property type="match status" value="1"/>
</dbReference>
<sequence length="429" mass="46771">MISKNVLVIYTGGTVRLAHPQNAADVLCRSGSYQPYSNLLTAILRSQPRFDDPCADSIFSNLTNRQKYELWKGDERREGECRREQLTVHSTNQFHDSTPSGSDGSRFSANLDALQTPPTFLSGVEHTVRYAILEYTPLLDSSDVGPEQWRRIASDIELNYDAFDGFVVLHGTDTMAYTASALSFMLEGLQKSVLLTGSQIPLTHIRADASDNILHSLLLAGTVTVPEVCIYFNHQLLRGNRSTKVSTSEFDAFRSYNCPPLARVGATFDVNWTVVRNNSKSDKDAAAQEHPLTVHKTLSPEICVLRVFPGMKLHVLDAILADLIKVRRSALVLQTFGSGNIAHNEALLASLKRAADAGVVIINTSQCHSGAVSAAYANGRALAEAGVVSGKDLTCEAALTKLSYLLATNLPVGRIRELVPVSLRGEVSE</sequence>
<name>A0A4T0FH25_9BASI</name>
<dbReference type="Pfam" id="PF17763">
    <property type="entry name" value="Asparaginase_C"/>
    <property type="match status" value="1"/>
</dbReference>
<dbReference type="PIRSF" id="PIRSF001220">
    <property type="entry name" value="L-ASNase_gatD"/>
    <property type="match status" value="1"/>
</dbReference>
<reference evidence="6 7" key="1">
    <citation type="submission" date="2019-03" db="EMBL/GenBank/DDBJ databases">
        <title>Sequencing 23 genomes of Wallemia ichthyophaga.</title>
        <authorList>
            <person name="Gostincar C."/>
        </authorList>
    </citation>
    <scope>NUCLEOTIDE SEQUENCE [LARGE SCALE GENOMIC DNA]</scope>
    <source>
        <strain evidence="6 7">EXF-5753</strain>
    </source>
</reference>
<dbReference type="PRINTS" id="PR00139">
    <property type="entry name" value="ASNGLNASE"/>
</dbReference>
<dbReference type="PROSITE" id="PS00917">
    <property type="entry name" value="ASN_GLN_ASE_2"/>
    <property type="match status" value="1"/>
</dbReference>
<dbReference type="SUPFAM" id="SSF53774">
    <property type="entry name" value="Glutaminase/Asparaginase"/>
    <property type="match status" value="1"/>
</dbReference>
<evidence type="ECO:0000313" key="6">
    <source>
        <dbReference type="EMBL" id="TIA87632.1"/>
    </source>
</evidence>
<dbReference type="PIRSF" id="PIRSF500176">
    <property type="entry name" value="L_ASNase"/>
    <property type="match status" value="1"/>
</dbReference>
<evidence type="ECO:0000256" key="1">
    <source>
        <dbReference type="ARBA" id="ARBA00012920"/>
    </source>
</evidence>
<dbReference type="Gene3D" id="3.40.50.1170">
    <property type="entry name" value="L-asparaginase, N-terminal domain"/>
    <property type="match status" value="1"/>
</dbReference>
<dbReference type="InterPro" id="IPR036152">
    <property type="entry name" value="Asp/glu_Ase-like_sf"/>
</dbReference>
<dbReference type="EMBL" id="SPNW01000051">
    <property type="protein sequence ID" value="TIA87632.1"/>
    <property type="molecule type" value="Genomic_DNA"/>
</dbReference>
<dbReference type="InterPro" id="IPR041725">
    <property type="entry name" value="L-asparaginase_I"/>
</dbReference>
<dbReference type="Gene3D" id="3.40.50.40">
    <property type="match status" value="1"/>
</dbReference>
<gene>
    <name evidence="6" type="ORF">E3P99_03066</name>
</gene>
<evidence type="ECO:0000313" key="7">
    <source>
        <dbReference type="Proteomes" id="UP000310189"/>
    </source>
</evidence>
<organism evidence="6 7">
    <name type="scientific">Wallemia hederae</name>
    <dbReference type="NCBI Taxonomy" id="1540922"/>
    <lineage>
        <taxon>Eukaryota</taxon>
        <taxon>Fungi</taxon>
        <taxon>Dikarya</taxon>
        <taxon>Basidiomycota</taxon>
        <taxon>Wallemiomycotina</taxon>
        <taxon>Wallemiomycetes</taxon>
        <taxon>Wallemiales</taxon>
        <taxon>Wallemiaceae</taxon>
        <taxon>Wallemia</taxon>
    </lineage>
</organism>
<evidence type="ECO:0000256" key="3">
    <source>
        <dbReference type="PROSITE-ProRule" id="PRU10100"/>
    </source>
</evidence>
<dbReference type="InterPro" id="IPR027473">
    <property type="entry name" value="L-asparaginase_C"/>
</dbReference>
<feature type="domain" description="Asparaginase/glutaminase C-terminal" evidence="5">
    <location>
        <begin position="302"/>
        <end position="418"/>
    </location>
</feature>
<dbReference type="PROSITE" id="PS51732">
    <property type="entry name" value="ASN_GLN_ASE_3"/>
    <property type="match status" value="1"/>
</dbReference>
<dbReference type="OrthoDB" id="542841at2759"/>
<dbReference type="InterPro" id="IPR027474">
    <property type="entry name" value="L-asparaginase_N"/>
</dbReference>
<feature type="domain" description="L-asparaginase N-terminal" evidence="4">
    <location>
        <begin position="5"/>
        <end position="274"/>
    </location>
</feature>
<dbReference type="NCBIfam" id="TIGR00519">
    <property type="entry name" value="asnASE_I"/>
    <property type="match status" value="1"/>
</dbReference>
<dbReference type="InterPro" id="IPR006034">
    <property type="entry name" value="Asparaginase/glutaminase-like"/>
</dbReference>
<protein>
    <recommendedName>
        <fullName evidence="1">asparaginase</fullName>
        <ecNumber evidence="1">3.5.1.1</ecNumber>
    </recommendedName>
</protein>
<keyword evidence="7" id="KW-1185">Reference proteome</keyword>
<dbReference type="PANTHER" id="PTHR11707">
    <property type="entry name" value="L-ASPARAGINASE"/>
    <property type="match status" value="1"/>
</dbReference>
<evidence type="ECO:0000259" key="4">
    <source>
        <dbReference type="Pfam" id="PF00710"/>
    </source>
</evidence>
<dbReference type="InterPro" id="IPR027475">
    <property type="entry name" value="Asparaginase/glutaminase_AS2"/>
</dbReference>
<dbReference type="FunFam" id="3.40.50.40:FF:000001">
    <property type="entry name" value="L-asparaginase 1"/>
    <property type="match status" value="1"/>
</dbReference>
<dbReference type="CDD" id="cd08963">
    <property type="entry name" value="L-asparaginase_I"/>
    <property type="match status" value="1"/>
</dbReference>
<evidence type="ECO:0000256" key="2">
    <source>
        <dbReference type="ARBA" id="ARBA00022801"/>
    </source>
</evidence>
<dbReference type="SFLD" id="SFLDS00057">
    <property type="entry name" value="Glutaminase/Asparaginase"/>
    <property type="match status" value="1"/>
</dbReference>
<dbReference type="InterPro" id="IPR040919">
    <property type="entry name" value="Asparaginase_C"/>
</dbReference>
<comment type="caution">
    <text evidence="6">The sequence shown here is derived from an EMBL/GenBank/DDBJ whole genome shotgun (WGS) entry which is preliminary data.</text>
</comment>
<dbReference type="EC" id="3.5.1.1" evidence="1"/>
<dbReference type="GO" id="GO:0004067">
    <property type="term" value="F:asparaginase activity"/>
    <property type="evidence" value="ECO:0007669"/>
    <property type="project" value="UniProtKB-UniRule"/>
</dbReference>
<feature type="active site" evidence="3">
    <location>
        <position position="172"/>
    </location>
</feature>
<dbReference type="PANTHER" id="PTHR11707:SF28">
    <property type="entry name" value="60 KDA LYSOPHOSPHOLIPASE"/>
    <property type="match status" value="1"/>
</dbReference>